<dbReference type="CDD" id="cd02573">
    <property type="entry name" value="PseudoU_synth_EcTruB"/>
    <property type="match status" value="1"/>
</dbReference>
<dbReference type="GO" id="GO:0031119">
    <property type="term" value="P:tRNA pseudouridine synthesis"/>
    <property type="evidence" value="ECO:0007669"/>
    <property type="project" value="UniProtKB-UniRule"/>
</dbReference>
<dbReference type="InterPro" id="IPR020103">
    <property type="entry name" value="PsdUridine_synth_cat_dom_sf"/>
</dbReference>
<comment type="catalytic activity">
    <reaction evidence="1 5">
        <text>uridine(55) in tRNA = pseudouridine(55) in tRNA</text>
        <dbReference type="Rhea" id="RHEA:42532"/>
        <dbReference type="Rhea" id="RHEA-COMP:10101"/>
        <dbReference type="Rhea" id="RHEA-COMP:10102"/>
        <dbReference type="ChEBI" id="CHEBI:65314"/>
        <dbReference type="ChEBI" id="CHEBI:65315"/>
        <dbReference type="EC" id="5.4.99.25"/>
    </reaction>
</comment>
<dbReference type="OrthoDB" id="9802309at2"/>
<protein>
    <recommendedName>
        <fullName evidence="5">tRNA pseudouridine synthase B</fullName>
        <ecNumber evidence="5">5.4.99.25</ecNumber>
    </recommendedName>
    <alternativeName>
        <fullName evidence="5">tRNA pseudouridine(55) synthase</fullName>
        <shortName evidence="5">Psi55 synthase</shortName>
    </alternativeName>
    <alternativeName>
        <fullName evidence="5">tRNA pseudouridylate synthase</fullName>
    </alternativeName>
    <alternativeName>
        <fullName evidence="5">tRNA-uridine isomerase</fullName>
    </alternativeName>
</protein>
<dbReference type="AlphaFoldDB" id="A0A1Y4DCM9"/>
<comment type="similarity">
    <text evidence="2 5">Belongs to the pseudouridine synthase TruB family. Type 1 subfamily.</text>
</comment>
<evidence type="ECO:0000313" key="8">
    <source>
        <dbReference type="Proteomes" id="UP000196368"/>
    </source>
</evidence>
<feature type="active site" description="Nucleophile" evidence="5">
    <location>
        <position position="49"/>
    </location>
</feature>
<comment type="function">
    <text evidence="5">Responsible for synthesis of pseudouridine from uracil-55 in the psi GC loop of transfer RNAs.</text>
</comment>
<reference evidence="8" key="1">
    <citation type="submission" date="2017-04" db="EMBL/GenBank/DDBJ databases">
        <title>Function of individual gut microbiota members based on whole genome sequencing of pure cultures obtained from chicken caecum.</title>
        <authorList>
            <person name="Medvecky M."/>
            <person name="Cejkova D."/>
            <person name="Polansky O."/>
            <person name="Karasova D."/>
            <person name="Kubasova T."/>
            <person name="Cizek A."/>
            <person name="Rychlik I."/>
        </authorList>
    </citation>
    <scope>NUCLEOTIDE SEQUENCE [LARGE SCALE GENOMIC DNA]</scope>
    <source>
        <strain evidence="8">An273</strain>
    </source>
</reference>
<feature type="domain" description="Pseudouridine synthase II N-terminal" evidence="6">
    <location>
        <begin position="34"/>
        <end position="183"/>
    </location>
</feature>
<dbReference type="SUPFAM" id="SSF55120">
    <property type="entry name" value="Pseudouridine synthase"/>
    <property type="match status" value="1"/>
</dbReference>
<sequence>MMSSKISAEPQKSGLLLLDKPADFSSHDIIAISRRILKTKKIGHSGTLDPMATGLLILLVGREATRRQDAFLKLPKTYQARLQLGAETDSWDAYGEVTRQTPVPPLTPEQVRQAAQALTGTIRQPIPFFSAKRIGGKHMYDLARQGLPMERRYNDVTVQWQDIRLLAPDKIEFTVFCSCGTYVRSLGYLLAKQLGCAGHLTALRRLQIGPYCVQDAFDGNLLKNADAQVLYARVTPIRL</sequence>
<evidence type="ECO:0000313" key="7">
    <source>
        <dbReference type="EMBL" id="OUO56914.1"/>
    </source>
</evidence>
<dbReference type="Proteomes" id="UP000196368">
    <property type="component" value="Unassembled WGS sequence"/>
</dbReference>
<dbReference type="InterPro" id="IPR002501">
    <property type="entry name" value="PsdUridine_synth_N"/>
</dbReference>
<keyword evidence="4 5" id="KW-0413">Isomerase</keyword>
<organism evidence="7 8">
    <name type="scientific">Candidatus Avelusimicrobium gallicola</name>
    <dbReference type="NCBI Taxonomy" id="2562704"/>
    <lineage>
        <taxon>Bacteria</taxon>
        <taxon>Pseudomonadati</taxon>
        <taxon>Elusimicrobiota</taxon>
        <taxon>Elusimicrobia</taxon>
        <taxon>Elusimicrobiales</taxon>
        <taxon>Elusimicrobiaceae</taxon>
        <taxon>Candidatus Avelusimicrobium</taxon>
    </lineage>
</organism>
<evidence type="ECO:0000256" key="5">
    <source>
        <dbReference type="HAMAP-Rule" id="MF_01080"/>
    </source>
</evidence>
<dbReference type="NCBIfam" id="TIGR00431">
    <property type="entry name" value="TruB"/>
    <property type="match status" value="1"/>
</dbReference>
<accession>A0A1Y4DCM9</accession>
<evidence type="ECO:0000259" key="6">
    <source>
        <dbReference type="Pfam" id="PF01509"/>
    </source>
</evidence>
<gene>
    <name evidence="5" type="primary">truB</name>
    <name evidence="7" type="ORF">B5F75_03460</name>
</gene>
<dbReference type="HAMAP" id="MF_01080">
    <property type="entry name" value="TruB_bact"/>
    <property type="match status" value="1"/>
</dbReference>
<evidence type="ECO:0000256" key="4">
    <source>
        <dbReference type="ARBA" id="ARBA00023235"/>
    </source>
</evidence>
<dbReference type="GO" id="GO:1990481">
    <property type="term" value="P:mRNA pseudouridine synthesis"/>
    <property type="evidence" value="ECO:0007669"/>
    <property type="project" value="TreeGrafter"/>
</dbReference>
<proteinExistence type="inferred from homology"/>
<keyword evidence="8" id="KW-1185">Reference proteome</keyword>
<dbReference type="RefSeq" id="WP_087287971.1">
    <property type="nucleotide sequence ID" value="NZ_NFJD01000002.1"/>
</dbReference>
<name>A0A1Y4DCM9_9BACT</name>
<dbReference type="GO" id="GO:0003723">
    <property type="term" value="F:RNA binding"/>
    <property type="evidence" value="ECO:0007669"/>
    <property type="project" value="InterPro"/>
</dbReference>
<dbReference type="Pfam" id="PF01509">
    <property type="entry name" value="TruB_N"/>
    <property type="match status" value="1"/>
</dbReference>
<dbReference type="EC" id="5.4.99.25" evidence="5"/>
<keyword evidence="3 5" id="KW-0819">tRNA processing</keyword>
<evidence type="ECO:0000256" key="3">
    <source>
        <dbReference type="ARBA" id="ARBA00022694"/>
    </source>
</evidence>
<dbReference type="PANTHER" id="PTHR13767">
    <property type="entry name" value="TRNA-PSEUDOURIDINE SYNTHASE"/>
    <property type="match status" value="1"/>
</dbReference>
<dbReference type="Gene3D" id="3.30.2350.10">
    <property type="entry name" value="Pseudouridine synthase"/>
    <property type="match status" value="1"/>
</dbReference>
<dbReference type="GO" id="GO:0160148">
    <property type="term" value="F:tRNA pseudouridine(55) synthase activity"/>
    <property type="evidence" value="ECO:0007669"/>
    <property type="project" value="UniProtKB-EC"/>
</dbReference>
<evidence type="ECO:0000256" key="2">
    <source>
        <dbReference type="ARBA" id="ARBA00005642"/>
    </source>
</evidence>
<dbReference type="InterPro" id="IPR014780">
    <property type="entry name" value="tRNA_psdUridine_synth_TruB"/>
</dbReference>
<comment type="caution">
    <text evidence="7">The sequence shown here is derived from an EMBL/GenBank/DDBJ whole genome shotgun (WGS) entry which is preliminary data.</text>
</comment>
<dbReference type="PANTHER" id="PTHR13767:SF2">
    <property type="entry name" value="PSEUDOURIDYLATE SYNTHASE TRUB1"/>
    <property type="match status" value="1"/>
</dbReference>
<dbReference type="EMBL" id="NFJD01000002">
    <property type="protein sequence ID" value="OUO56914.1"/>
    <property type="molecule type" value="Genomic_DNA"/>
</dbReference>
<evidence type="ECO:0000256" key="1">
    <source>
        <dbReference type="ARBA" id="ARBA00000385"/>
    </source>
</evidence>